<keyword evidence="4" id="KW-0808">Transferase</keyword>
<keyword evidence="2" id="KW-1133">Transmembrane helix</keyword>
<dbReference type="EMBL" id="BBNY01000076">
    <property type="protein sequence ID" value="GAL90582.1"/>
    <property type="molecule type" value="Genomic_DNA"/>
</dbReference>
<keyword evidence="2" id="KW-0812">Transmembrane</keyword>
<dbReference type="PANTHER" id="PTHR30576:SF8">
    <property type="entry name" value="UNDECAPRENYL-PHOSPHATE GALACTOSE PHOSPHOTRANSFERASE"/>
    <property type="match status" value="1"/>
</dbReference>
<dbReference type="GO" id="GO:0016780">
    <property type="term" value="F:phosphotransferase activity, for other substituted phosphate groups"/>
    <property type="evidence" value="ECO:0007669"/>
    <property type="project" value="TreeGrafter"/>
</dbReference>
<evidence type="ECO:0000259" key="3">
    <source>
        <dbReference type="Pfam" id="PF02397"/>
    </source>
</evidence>
<dbReference type="Proteomes" id="UP000030184">
    <property type="component" value="Unassembled WGS sequence"/>
</dbReference>
<evidence type="ECO:0000256" key="2">
    <source>
        <dbReference type="SAM" id="Phobius"/>
    </source>
</evidence>
<feature type="domain" description="Bacterial sugar transferase" evidence="3">
    <location>
        <begin position="7"/>
        <end position="181"/>
    </location>
</feature>
<dbReference type="InterPro" id="IPR003362">
    <property type="entry name" value="Bact_transf"/>
</dbReference>
<evidence type="ECO:0000313" key="5">
    <source>
        <dbReference type="Proteomes" id="UP000030184"/>
    </source>
</evidence>
<dbReference type="OrthoDB" id="9808602at2"/>
<dbReference type="PANTHER" id="PTHR30576">
    <property type="entry name" value="COLANIC BIOSYNTHESIS UDP-GLUCOSE LIPID CARRIER TRANSFERASE"/>
    <property type="match status" value="1"/>
</dbReference>
<keyword evidence="2" id="KW-0472">Membrane</keyword>
<accession>A0A098LVZ5</accession>
<dbReference type="RefSeq" id="WP_045372512.1">
    <property type="nucleotide sequence ID" value="NZ_BBNY01000076.1"/>
</dbReference>
<comment type="caution">
    <text evidence="4">The sequence shown here is derived from an EMBL/GenBank/DDBJ whole genome shotgun (WGS) entry which is preliminary data.</text>
</comment>
<gene>
    <name evidence="4" type="ORF">JCM19538_347</name>
</gene>
<proteinExistence type="inferred from homology"/>
<evidence type="ECO:0000313" key="4">
    <source>
        <dbReference type="EMBL" id="GAL90582.1"/>
    </source>
</evidence>
<organism evidence="4 5">
    <name type="scientific">Jejuia pallidilutea</name>
    <dbReference type="NCBI Taxonomy" id="504487"/>
    <lineage>
        <taxon>Bacteria</taxon>
        <taxon>Pseudomonadati</taxon>
        <taxon>Bacteroidota</taxon>
        <taxon>Flavobacteriia</taxon>
        <taxon>Flavobacteriales</taxon>
        <taxon>Flavobacteriaceae</taxon>
        <taxon>Jejuia</taxon>
    </lineage>
</organism>
<dbReference type="Pfam" id="PF02397">
    <property type="entry name" value="Bac_transf"/>
    <property type="match status" value="1"/>
</dbReference>
<dbReference type="AlphaFoldDB" id="A0A098LVZ5"/>
<feature type="transmembrane region" description="Helical" evidence="2">
    <location>
        <begin position="12"/>
        <end position="36"/>
    </location>
</feature>
<reference evidence="5" key="1">
    <citation type="journal article" date="2014" name="Genome Announc.">
        <title>Draft Genome Sequence of Marine Flavobacterium Jejuia pallidilutea Strain 11shimoA1 and Pigmentation Mutants.</title>
        <authorList>
            <person name="Takatani N."/>
            <person name="Nakanishi M."/>
            <person name="Meirelles P."/>
            <person name="Mino S."/>
            <person name="Suda W."/>
            <person name="Oshima K."/>
            <person name="Hattori M."/>
            <person name="Ohkuma M."/>
            <person name="Hosokawa M."/>
            <person name="Miyashita K."/>
            <person name="Thompson F.L."/>
            <person name="Niwa A."/>
            <person name="Sawabe T."/>
            <person name="Sawabe T."/>
        </authorList>
    </citation>
    <scope>NUCLEOTIDE SEQUENCE [LARGE SCALE GENOMIC DNA]</scope>
    <source>
        <strain evidence="5">JCM 19538</strain>
    </source>
</reference>
<name>A0A098LVZ5_9FLAO</name>
<sequence length="205" mass="23772">MYKFFFKSILDFLIAFVGIVILLPLFIIIFIILLFINNGKPFFFQERPGKNERIFKIMKFKTMTDKKDSNGNLLPNEDRMTTFGSFLRRTSLDEIPQLINILKGDMSLIGPRPLRVHYLPYYTKEEAVRHTVKPGVTGLAQVSGRNALSWDDKLALDIKYVHTITFLNDFKILIKTFKKVFSGNEKIELSSETLDLDELRKTAKL</sequence>
<keyword evidence="5" id="KW-1185">Reference proteome</keyword>
<evidence type="ECO:0000256" key="1">
    <source>
        <dbReference type="ARBA" id="ARBA00006464"/>
    </source>
</evidence>
<protein>
    <submittedName>
        <fullName evidence="4">UDP-N-acetylgalactosaminyltransferase</fullName>
    </submittedName>
</protein>
<comment type="similarity">
    <text evidence="1">Belongs to the bacterial sugar transferase family.</text>
</comment>